<keyword evidence="2" id="KW-0862">Zinc</keyword>
<keyword evidence="1" id="KW-0479">Metal-binding</keyword>
<organism evidence="4 5">
    <name type="scientific">Gonapodya prolifera (strain JEL478)</name>
    <name type="common">Monoblepharis prolifera</name>
    <dbReference type="NCBI Taxonomy" id="1344416"/>
    <lineage>
        <taxon>Eukaryota</taxon>
        <taxon>Fungi</taxon>
        <taxon>Fungi incertae sedis</taxon>
        <taxon>Chytridiomycota</taxon>
        <taxon>Chytridiomycota incertae sedis</taxon>
        <taxon>Monoblepharidomycetes</taxon>
        <taxon>Monoblepharidales</taxon>
        <taxon>Gonapodyaceae</taxon>
        <taxon>Gonapodya</taxon>
    </lineage>
</organism>
<dbReference type="InterPro" id="IPR002125">
    <property type="entry name" value="CMP_dCMP_dom"/>
</dbReference>
<proteinExistence type="predicted"/>
<feature type="domain" description="CMP/dCMP-type deaminase" evidence="3">
    <location>
        <begin position="16"/>
        <end position="130"/>
    </location>
</feature>
<dbReference type="PANTHER" id="PTHR11079">
    <property type="entry name" value="CYTOSINE DEAMINASE FAMILY MEMBER"/>
    <property type="match status" value="1"/>
</dbReference>
<accession>A0A139AZD1</accession>
<dbReference type="STRING" id="1344416.A0A139AZD1"/>
<protein>
    <submittedName>
        <fullName evidence="4">Cytidine deaminase-like protein</fullName>
    </submittedName>
</protein>
<sequence>MTASTTYASTADAPFVPNADHMLAAIEIGTKNPRFPFGSVIVDVRSNEIVGTGLNNNSKDPTNHGEVNAIRNLIAASVAATDAIPDFDNLALYTTAEPCIMCCGSIMRCGFRSVVFGASIPFLRSRGYMQTLIPCKEIIARSEGFKCGVCTKEDGVIQFMEKECEAIFPQDVGLYRG</sequence>
<dbReference type="OrthoDB" id="408702at2759"/>
<evidence type="ECO:0000256" key="1">
    <source>
        <dbReference type="ARBA" id="ARBA00022723"/>
    </source>
</evidence>
<dbReference type="PROSITE" id="PS00903">
    <property type="entry name" value="CYT_DCMP_DEAMINASES_1"/>
    <property type="match status" value="1"/>
</dbReference>
<dbReference type="GO" id="GO:0008270">
    <property type="term" value="F:zinc ion binding"/>
    <property type="evidence" value="ECO:0007669"/>
    <property type="project" value="InterPro"/>
</dbReference>
<dbReference type="Pfam" id="PF00383">
    <property type="entry name" value="dCMP_cyt_deam_1"/>
    <property type="match status" value="1"/>
</dbReference>
<reference evidence="4 5" key="1">
    <citation type="journal article" date="2015" name="Genome Biol. Evol.">
        <title>Phylogenomic analyses indicate that early fungi evolved digesting cell walls of algal ancestors of land plants.</title>
        <authorList>
            <person name="Chang Y."/>
            <person name="Wang S."/>
            <person name="Sekimoto S."/>
            <person name="Aerts A.L."/>
            <person name="Choi C."/>
            <person name="Clum A."/>
            <person name="LaButti K.M."/>
            <person name="Lindquist E.A."/>
            <person name="Yee Ngan C."/>
            <person name="Ohm R.A."/>
            <person name="Salamov A.A."/>
            <person name="Grigoriev I.V."/>
            <person name="Spatafora J.W."/>
            <person name="Berbee M.L."/>
        </authorList>
    </citation>
    <scope>NUCLEOTIDE SEQUENCE [LARGE SCALE GENOMIC DNA]</scope>
    <source>
        <strain evidence="4 5">JEL478</strain>
    </source>
</reference>
<dbReference type="InterPro" id="IPR016192">
    <property type="entry name" value="APOBEC/CMP_deaminase_Zn-bd"/>
</dbReference>
<dbReference type="CDD" id="cd01285">
    <property type="entry name" value="nucleoside_deaminase"/>
    <property type="match status" value="1"/>
</dbReference>
<evidence type="ECO:0000313" key="5">
    <source>
        <dbReference type="Proteomes" id="UP000070544"/>
    </source>
</evidence>
<dbReference type="SUPFAM" id="SSF53927">
    <property type="entry name" value="Cytidine deaminase-like"/>
    <property type="match status" value="1"/>
</dbReference>
<dbReference type="InterPro" id="IPR016193">
    <property type="entry name" value="Cytidine_deaminase-like"/>
</dbReference>
<dbReference type="PANTHER" id="PTHR11079:SF203">
    <property type="entry name" value="CMP_DCMP-TYPE DEAMINASE DOMAIN-CONTAINING PROTEIN"/>
    <property type="match status" value="1"/>
</dbReference>
<evidence type="ECO:0000259" key="3">
    <source>
        <dbReference type="PROSITE" id="PS51747"/>
    </source>
</evidence>
<dbReference type="GO" id="GO:0052717">
    <property type="term" value="F:tRNA-specific adenosine-34 deaminase activity"/>
    <property type="evidence" value="ECO:0007669"/>
    <property type="project" value="TreeGrafter"/>
</dbReference>
<gene>
    <name evidence="4" type="ORF">M427DRAFT_163100</name>
</gene>
<name>A0A139AZD1_GONPJ</name>
<keyword evidence="5" id="KW-1185">Reference proteome</keyword>
<dbReference type="Gene3D" id="3.40.140.10">
    <property type="entry name" value="Cytidine Deaminase, domain 2"/>
    <property type="match status" value="1"/>
</dbReference>
<evidence type="ECO:0000256" key="2">
    <source>
        <dbReference type="ARBA" id="ARBA00022833"/>
    </source>
</evidence>
<dbReference type="Proteomes" id="UP000070544">
    <property type="component" value="Unassembled WGS sequence"/>
</dbReference>
<dbReference type="PROSITE" id="PS51747">
    <property type="entry name" value="CYT_DCMP_DEAMINASES_2"/>
    <property type="match status" value="1"/>
</dbReference>
<dbReference type="EMBL" id="KQ965731">
    <property type="protein sequence ID" value="KXS22060.1"/>
    <property type="molecule type" value="Genomic_DNA"/>
</dbReference>
<evidence type="ECO:0000313" key="4">
    <source>
        <dbReference type="EMBL" id="KXS22060.1"/>
    </source>
</evidence>
<dbReference type="AlphaFoldDB" id="A0A139AZD1"/>
<dbReference type="GO" id="GO:0002100">
    <property type="term" value="P:tRNA wobble adenosine to inosine editing"/>
    <property type="evidence" value="ECO:0007669"/>
    <property type="project" value="TreeGrafter"/>
</dbReference>